<keyword evidence="3 7" id="KW-0812">Transmembrane</keyword>
<reference evidence="8 9" key="1">
    <citation type="submission" date="2023-11" db="EMBL/GenBank/DDBJ databases">
        <title>A Novel Polar Bacteriovorax (B. antarcticus) Isolated from the Biocrust in Antarctica.</title>
        <authorList>
            <person name="Mun W."/>
            <person name="Choi S.Y."/>
            <person name="Mitchell R.J."/>
        </authorList>
    </citation>
    <scope>NUCLEOTIDE SEQUENCE [LARGE SCALE GENOMIC DNA]</scope>
    <source>
        <strain evidence="8 9">PP10</strain>
    </source>
</reference>
<keyword evidence="7" id="KW-0406">Ion transport</keyword>
<evidence type="ECO:0000256" key="2">
    <source>
        <dbReference type="ARBA" id="ARBA00022448"/>
    </source>
</evidence>
<feature type="transmembrane region" description="Helical" evidence="7">
    <location>
        <begin position="34"/>
        <end position="52"/>
    </location>
</feature>
<dbReference type="NCBIfam" id="NF037982">
    <property type="entry name" value="Nramp_1"/>
    <property type="match status" value="1"/>
</dbReference>
<dbReference type="PANTHER" id="PTHR11706:SF33">
    <property type="entry name" value="NATURAL RESISTANCE-ASSOCIATED MACROPHAGE PROTEIN 2"/>
    <property type="match status" value="1"/>
</dbReference>
<feature type="transmembrane region" description="Helical" evidence="7">
    <location>
        <begin position="177"/>
        <end position="199"/>
    </location>
</feature>
<dbReference type="Pfam" id="PF01566">
    <property type="entry name" value="Nramp"/>
    <property type="match status" value="1"/>
</dbReference>
<keyword evidence="4 7" id="KW-0769">Symport</keyword>
<sequence length="442" mass="48233">MSIAKFFRLPKFATAPFCPSEVQGEIHIPKDASMWKKILIFIGPGLLVSVGYMDPGNWATDIEAGSKFGYSLLSIVLFSSLAAMFLQCITMKVGLVTKRDLAQLCSDRFPKKLNATLWILAEIAIIATDVAEVLGAALAFKLLLGVSLKTGILLTAMDTFIVLGLRGKGFRKVEAVILGLILTIGICFMAELIFIKPYWPDVAMGYIPRAEVLMNHDAWYLAIGILGATVMPHNLFLHSSIIQTRKIGDSVEEKKSAIRYNTFDTVGSLSLAFLVNSAILILAGAAFHHQGNFTVAGIDEAYHLLDPIVGGTIAGLLFGIALLAAGQSSTFTGTISAQIVMEGFMNWKIPCWQRRLITRGLALIPAYIGVSMWGDNSTGRLLVLSQVILSLQLPFTIFPLLMFAGNKELMGEFKLNIFTQYSAWLLLTVIVTANGILLINFF</sequence>
<dbReference type="NCBIfam" id="NF001923">
    <property type="entry name" value="PRK00701.1"/>
    <property type="match status" value="1"/>
</dbReference>
<evidence type="ECO:0000256" key="3">
    <source>
        <dbReference type="ARBA" id="ARBA00022692"/>
    </source>
</evidence>
<evidence type="ECO:0000256" key="7">
    <source>
        <dbReference type="HAMAP-Rule" id="MF_00221"/>
    </source>
</evidence>
<dbReference type="RefSeq" id="WP_323577405.1">
    <property type="nucleotide sequence ID" value="NZ_JAYGJQ010000002.1"/>
</dbReference>
<dbReference type="InterPro" id="IPR001046">
    <property type="entry name" value="NRAMP_fam"/>
</dbReference>
<evidence type="ECO:0000256" key="6">
    <source>
        <dbReference type="ARBA" id="ARBA00023136"/>
    </source>
</evidence>
<keyword evidence="6 7" id="KW-0472">Membrane</keyword>
<dbReference type="PRINTS" id="PR00447">
    <property type="entry name" value="NATRESASSCMP"/>
</dbReference>
<dbReference type="EMBL" id="JAYGJQ010000002">
    <property type="protein sequence ID" value="MEA9357404.1"/>
    <property type="molecule type" value="Genomic_DNA"/>
</dbReference>
<feature type="transmembrane region" description="Helical" evidence="7">
    <location>
        <begin position="269"/>
        <end position="288"/>
    </location>
</feature>
<gene>
    <name evidence="7" type="primary">mntH</name>
    <name evidence="8" type="ORF">SHI21_14350</name>
</gene>
<feature type="transmembrane region" description="Helical" evidence="7">
    <location>
        <begin position="117"/>
        <end position="140"/>
    </location>
</feature>
<proteinExistence type="inferred from homology"/>
<keyword evidence="2 7" id="KW-0813">Transport</keyword>
<feature type="transmembrane region" description="Helical" evidence="7">
    <location>
        <begin position="146"/>
        <end position="165"/>
    </location>
</feature>
<organism evidence="8 9">
    <name type="scientific">Bacteriovorax antarcticus</name>
    <dbReference type="NCBI Taxonomy" id="3088717"/>
    <lineage>
        <taxon>Bacteria</taxon>
        <taxon>Pseudomonadati</taxon>
        <taxon>Bdellovibrionota</taxon>
        <taxon>Bacteriovoracia</taxon>
        <taxon>Bacteriovoracales</taxon>
        <taxon>Bacteriovoracaceae</taxon>
        <taxon>Bacteriovorax</taxon>
    </lineage>
</organism>
<feature type="transmembrane region" description="Helical" evidence="7">
    <location>
        <begin position="72"/>
        <end position="96"/>
    </location>
</feature>
<feature type="transmembrane region" description="Helical" evidence="7">
    <location>
        <begin position="356"/>
        <end position="374"/>
    </location>
</feature>
<comment type="caution">
    <text evidence="8">The sequence shown here is derived from an EMBL/GenBank/DDBJ whole genome shotgun (WGS) entry which is preliminary data.</text>
</comment>
<protein>
    <recommendedName>
        <fullName evidence="7">Divalent metal cation transporter MntH</fullName>
    </recommendedName>
</protein>
<accession>A0ABU5VYL2</accession>
<comment type="function">
    <text evidence="7">H(+)-stimulated, divalent metal cation uptake system.</text>
</comment>
<evidence type="ECO:0000313" key="9">
    <source>
        <dbReference type="Proteomes" id="UP001302274"/>
    </source>
</evidence>
<comment type="similarity">
    <text evidence="7">Belongs to the NRAMP family.</text>
</comment>
<keyword evidence="5 7" id="KW-1133">Transmembrane helix</keyword>
<feature type="transmembrane region" description="Helical" evidence="7">
    <location>
        <begin position="423"/>
        <end position="441"/>
    </location>
</feature>
<keyword evidence="7" id="KW-1003">Cell membrane</keyword>
<name>A0ABU5VYL2_9BACT</name>
<comment type="subcellular location">
    <subcellularLocation>
        <location evidence="7">Cell membrane</location>
        <topology evidence="7">Multi-pass membrane protein</topology>
    </subcellularLocation>
    <subcellularLocation>
        <location evidence="1">Membrane</location>
        <topology evidence="1">Multi-pass membrane protein</topology>
    </subcellularLocation>
</comment>
<keyword evidence="9" id="KW-1185">Reference proteome</keyword>
<dbReference type="Proteomes" id="UP001302274">
    <property type="component" value="Unassembled WGS sequence"/>
</dbReference>
<evidence type="ECO:0000256" key="4">
    <source>
        <dbReference type="ARBA" id="ARBA00022847"/>
    </source>
</evidence>
<feature type="transmembrane region" description="Helical" evidence="7">
    <location>
        <begin position="308"/>
        <end position="335"/>
    </location>
</feature>
<evidence type="ECO:0000313" key="8">
    <source>
        <dbReference type="EMBL" id="MEA9357404.1"/>
    </source>
</evidence>
<feature type="transmembrane region" description="Helical" evidence="7">
    <location>
        <begin position="219"/>
        <end position="237"/>
    </location>
</feature>
<dbReference type="NCBIfam" id="TIGR01197">
    <property type="entry name" value="nramp"/>
    <property type="match status" value="1"/>
</dbReference>
<evidence type="ECO:0000256" key="5">
    <source>
        <dbReference type="ARBA" id="ARBA00022989"/>
    </source>
</evidence>
<dbReference type="PANTHER" id="PTHR11706">
    <property type="entry name" value="SOLUTE CARRIER PROTEIN FAMILY 11 MEMBER"/>
    <property type="match status" value="1"/>
</dbReference>
<dbReference type="HAMAP" id="MF_00221">
    <property type="entry name" value="NRAMP"/>
    <property type="match status" value="1"/>
</dbReference>
<evidence type="ECO:0000256" key="1">
    <source>
        <dbReference type="ARBA" id="ARBA00004141"/>
    </source>
</evidence>
<feature type="transmembrane region" description="Helical" evidence="7">
    <location>
        <begin position="380"/>
        <end position="403"/>
    </location>
</feature>